<sequence>MPEQEWTPQERKGPYWDADAFTPGTKYLLVGRTLNISGCVAYKQITSEVT</sequence>
<evidence type="ECO:0000313" key="1">
    <source>
        <dbReference type="EMBL" id="CRL18800.1"/>
    </source>
</evidence>
<evidence type="ECO:0000313" key="2">
    <source>
        <dbReference type="Proteomes" id="UP000053732"/>
    </source>
</evidence>
<dbReference type="AlphaFoldDB" id="A0A0G4NXK9"/>
<gene>
    <name evidence="1" type="ORF">PCAMFM013_S002g000670</name>
</gene>
<keyword evidence="2" id="KW-1185">Reference proteome</keyword>
<proteinExistence type="predicted"/>
<accession>A0A0G4NXK9</accession>
<dbReference type="EMBL" id="HG793135">
    <property type="protein sequence ID" value="CRL18800.1"/>
    <property type="molecule type" value="Genomic_DNA"/>
</dbReference>
<name>A0A0G4NXK9_PENC3</name>
<organism evidence="1 2">
    <name type="scientific">Penicillium camemberti (strain FM 013)</name>
    <dbReference type="NCBI Taxonomy" id="1429867"/>
    <lineage>
        <taxon>Eukaryota</taxon>
        <taxon>Fungi</taxon>
        <taxon>Dikarya</taxon>
        <taxon>Ascomycota</taxon>
        <taxon>Pezizomycotina</taxon>
        <taxon>Eurotiomycetes</taxon>
        <taxon>Eurotiomycetidae</taxon>
        <taxon>Eurotiales</taxon>
        <taxon>Aspergillaceae</taxon>
        <taxon>Penicillium</taxon>
    </lineage>
</organism>
<dbReference type="Proteomes" id="UP000053732">
    <property type="component" value="Unassembled WGS sequence"/>
</dbReference>
<protein>
    <submittedName>
        <fullName evidence="1">Str. FM013</fullName>
    </submittedName>
</protein>
<reference evidence="1 2" key="1">
    <citation type="journal article" date="2014" name="Nat. Commun.">
        <title>Multiple recent horizontal transfers of a large genomic region in cheese making fungi.</title>
        <authorList>
            <person name="Cheeseman K."/>
            <person name="Ropars J."/>
            <person name="Renault P."/>
            <person name="Dupont J."/>
            <person name="Gouzy J."/>
            <person name="Branca A."/>
            <person name="Abraham A.L."/>
            <person name="Ceppi M."/>
            <person name="Conseiller E."/>
            <person name="Debuchy R."/>
            <person name="Malagnac F."/>
            <person name="Goarin A."/>
            <person name="Silar P."/>
            <person name="Lacoste S."/>
            <person name="Sallet E."/>
            <person name="Bensimon A."/>
            <person name="Giraud T."/>
            <person name="Brygoo Y."/>
        </authorList>
    </citation>
    <scope>NUCLEOTIDE SEQUENCE [LARGE SCALE GENOMIC DNA]</scope>
    <source>
        <strain evidence="2">FM 013</strain>
    </source>
</reference>